<dbReference type="EMBL" id="GG698951">
    <property type="protein sequence ID" value="EEU34845.1"/>
    <property type="molecule type" value="Genomic_DNA"/>
</dbReference>
<sequence>MSPQSGYSSTCKPNHDSRKKTHPTCLQAVSAQRWKGYIHRASVIFAWFISQADSVTVLSQPPPQRFHPSGRTFYQTVEEPIIQVMHLTMGGKAEDFRYEIWPSDKSPL</sequence>
<dbReference type="Proteomes" id="UP000005206">
    <property type="component" value="Chromosome 14"/>
</dbReference>
<proteinExistence type="predicted"/>
<dbReference type="HOGENOM" id="CLU_2197625_0_0_1"/>
<gene>
    <name evidence="2" type="ORF">NECHADRAFT_88435</name>
</gene>
<dbReference type="OrthoDB" id="5232980at2759"/>
<keyword evidence="3" id="KW-1185">Reference proteome</keyword>
<reference evidence="2 3" key="1">
    <citation type="journal article" date="2009" name="PLoS Genet.">
        <title>The genome of Nectria haematococca: contribution of supernumerary chromosomes to gene expansion.</title>
        <authorList>
            <person name="Coleman J.J."/>
            <person name="Rounsley S.D."/>
            <person name="Rodriguez-Carres M."/>
            <person name="Kuo A."/>
            <person name="Wasmann C.C."/>
            <person name="Grimwood J."/>
            <person name="Schmutz J."/>
            <person name="Taga M."/>
            <person name="White G.J."/>
            <person name="Zhou S."/>
            <person name="Schwartz D.C."/>
            <person name="Freitag M."/>
            <person name="Ma L.J."/>
            <person name="Danchin E.G."/>
            <person name="Henrissat B."/>
            <person name="Coutinho P.M."/>
            <person name="Nelson D.R."/>
            <person name="Straney D."/>
            <person name="Napoli C.A."/>
            <person name="Barker B.M."/>
            <person name="Gribskov M."/>
            <person name="Rep M."/>
            <person name="Kroken S."/>
            <person name="Molnar I."/>
            <person name="Rensing C."/>
            <person name="Kennell J.C."/>
            <person name="Zamora J."/>
            <person name="Farman M.L."/>
            <person name="Selker E.U."/>
            <person name="Salamov A."/>
            <person name="Shapiro H."/>
            <person name="Pangilinan J."/>
            <person name="Lindquist E."/>
            <person name="Lamers C."/>
            <person name="Grigoriev I.V."/>
            <person name="Geiser D.M."/>
            <person name="Covert S.F."/>
            <person name="Temporini E."/>
            <person name="Vanetten H.D."/>
        </authorList>
    </citation>
    <scope>NUCLEOTIDE SEQUENCE [LARGE SCALE GENOMIC DNA]</scope>
    <source>
        <strain evidence="3">ATCC MYA-4622 / CBS 123669 / FGSC 9596 / NRRL 45880 / 77-13-4</strain>
    </source>
</reference>
<feature type="region of interest" description="Disordered" evidence="1">
    <location>
        <begin position="1"/>
        <end position="22"/>
    </location>
</feature>
<evidence type="ECO:0000256" key="1">
    <source>
        <dbReference type="SAM" id="MobiDB-lite"/>
    </source>
</evidence>
<name>C7ZMF1_FUSV7</name>
<dbReference type="AlphaFoldDB" id="C7ZMF1"/>
<protein>
    <submittedName>
        <fullName evidence="2">Uncharacterized protein</fullName>
    </submittedName>
</protein>
<evidence type="ECO:0000313" key="3">
    <source>
        <dbReference type="Proteomes" id="UP000005206"/>
    </source>
</evidence>
<dbReference type="KEGG" id="nhe:NECHADRAFT_88435"/>
<accession>C7ZMF1</accession>
<organism evidence="2 3">
    <name type="scientific">Fusarium vanettenii (strain ATCC MYA-4622 / CBS 123669 / FGSC 9596 / NRRL 45880 / 77-13-4)</name>
    <name type="common">Fusarium solani subsp. pisi</name>
    <dbReference type="NCBI Taxonomy" id="660122"/>
    <lineage>
        <taxon>Eukaryota</taxon>
        <taxon>Fungi</taxon>
        <taxon>Dikarya</taxon>
        <taxon>Ascomycota</taxon>
        <taxon>Pezizomycotina</taxon>
        <taxon>Sordariomycetes</taxon>
        <taxon>Hypocreomycetidae</taxon>
        <taxon>Hypocreales</taxon>
        <taxon>Nectriaceae</taxon>
        <taxon>Fusarium</taxon>
        <taxon>Fusarium solani species complex</taxon>
        <taxon>Fusarium vanettenii</taxon>
    </lineage>
</organism>
<dbReference type="STRING" id="660122.C7ZMF1"/>
<dbReference type="VEuPathDB" id="FungiDB:NECHADRAFT_88435"/>
<dbReference type="InParanoid" id="C7ZMF1"/>
<evidence type="ECO:0000313" key="2">
    <source>
        <dbReference type="EMBL" id="EEU34845.1"/>
    </source>
</evidence>
<dbReference type="RefSeq" id="XP_003040558.1">
    <property type="nucleotide sequence ID" value="XM_003040512.1"/>
</dbReference>
<dbReference type="GeneID" id="9678967"/>
<feature type="compositionally biased region" description="Polar residues" evidence="1">
    <location>
        <begin position="1"/>
        <end position="12"/>
    </location>
</feature>